<dbReference type="GO" id="GO:0004065">
    <property type="term" value="F:arylsulfatase activity"/>
    <property type="evidence" value="ECO:0007669"/>
    <property type="project" value="TreeGrafter"/>
</dbReference>
<dbReference type="AlphaFoldDB" id="A0A382ZM56"/>
<feature type="domain" description="Sulfatase N-terminal" evidence="5">
    <location>
        <begin position="25"/>
        <end position="88"/>
    </location>
</feature>
<sequence>MSAAICSLSLASTIVAQQVAPKKRPNIVLIVADDMNWDTPGCLGGAGPDITPNIDRLASEGVRFEHAYVNIAVCTPSRSVMLTGLYSH</sequence>
<dbReference type="Pfam" id="PF00884">
    <property type="entry name" value="Sulfatase"/>
    <property type="match status" value="1"/>
</dbReference>
<keyword evidence="3" id="KW-0378">Hydrolase</keyword>
<proteinExistence type="inferred from homology"/>
<dbReference type="InterPro" id="IPR024607">
    <property type="entry name" value="Sulfatase_CS"/>
</dbReference>
<dbReference type="PROSITE" id="PS00523">
    <property type="entry name" value="SULFATASE_1"/>
    <property type="match status" value="1"/>
</dbReference>
<evidence type="ECO:0000256" key="3">
    <source>
        <dbReference type="ARBA" id="ARBA00022801"/>
    </source>
</evidence>
<dbReference type="InterPro" id="IPR050738">
    <property type="entry name" value="Sulfatase"/>
</dbReference>
<evidence type="ECO:0000256" key="2">
    <source>
        <dbReference type="ARBA" id="ARBA00022723"/>
    </source>
</evidence>
<evidence type="ECO:0000259" key="5">
    <source>
        <dbReference type="Pfam" id="PF00884"/>
    </source>
</evidence>
<keyword evidence="2" id="KW-0479">Metal-binding</keyword>
<dbReference type="PANTHER" id="PTHR42693:SF33">
    <property type="entry name" value="ARYLSULFATASE"/>
    <property type="match status" value="1"/>
</dbReference>
<dbReference type="PANTHER" id="PTHR42693">
    <property type="entry name" value="ARYLSULFATASE FAMILY MEMBER"/>
    <property type="match status" value="1"/>
</dbReference>
<gene>
    <name evidence="6" type="ORF">METZ01_LOCUS449491</name>
</gene>
<reference evidence="6" key="1">
    <citation type="submission" date="2018-05" db="EMBL/GenBank/DDBJ databases">
        <authorList>
            <person name="Lanie J.A."/>
            <person name="Ng W.-L."/>
            <person name="Kazmierczak K.M."/>
            <person name="Andrzejewski T.M."/>
            <person name="Davidsen T.M."/>
            <person name="Wayne K.J."/>
            <person name="Tettelin H."/>
            <person name="Glass J.I."/>
            <person name="Rusch D."/>
            <person name="Podicherti R."/>
            <person name="Tsui H.-C.T."/>
            <person name="Winkler M.E."/>
        </authorList>
    </citation>
    <scope>NUCLEOTIDE SEQUENCE</scope>
</reference>
<comment type="similarity">
    <text evidence="1">Belongs to the sulfatase family.</text>
</comment>
<organism evidence="6">
    <name type="scientific">marine metagenome</name>
    <dbReference type="NCBI Taxonomy" id="408172"/>
    <lineage>
        <taxon>unclassified sequences</taxon>
        <taxon>metagenomes</taxon>
        <taxon>ecological metagenomes</taxon>
    </lineage>
</organism>
<evidence type="ECO:0000313" key="6">
    <source>
        <dbReference type="EMBL" id="SVD96637.1"/>
    </source>
</evidence>
<accession>A0A382ZM56</accession>
<protein>
    <recommendedName>
        <fullName evidence="5">Sulfatase N-terminal domain-containing protein</fullName>
    </recommendedName>
</protein>
<feature type="non-terminal residue" evidence="6">
    <location>
        <position position="88"/>
    </location>
</feature>
<dbReference type="EMBL" id="UINC01185096">
    <property type="protein sequence ID" value="SVD96637.1"/>
    <property type="molecule type" value="Genomic_DNA"/>
</dbReference>
<evidence type="ECO:0000256" key="4">
    <source>
        <dbReference type="ARBA" id="ARBA00022837"/>
    </source>
</evidence>
<dbReference type="SUPFAM" id="SSF53649">
    <property type="entry name" value="Alkaline phosphatase-like"/>
    <property type="match status" value="1"/>
</dbReference>
<evidence type="ECO:0000256" key="1">
    <source>
        <dbReference type="ARBA" id="ARBA00008779"/>
    </source>
</evidence>
<dbReference type="InterPro" id="IPR000917">
    <property type="entry name" value="Sulfatase_N"/>
</dbReference>
<dbReference type="Gene3D" id="3.40.720.10">
    <property type="entry name" value="Alkaline Phosphatase, subunit A"/>
    <property type="match status" value="1"/>
</dbReference>
<dbReference type="GO" id="GO:0046872">
    <property type="term" value="F:metal ion binding"/>
    <property type="evidence" value="ECO:0007669"/>
    <property type="project" value="UniProtKB-KW"/>
</dbReference>
<keyword evidence="4" id="KW-0106">Calcium</keyword>
<name>A0A382ZM56_9ZZZZ</name>
<dbReference type="InterPro" id="IPR017850">
    <property type="entry name" value="Alkaline_phosphatase_core_sf"/>
</dbReference>